<sequence>MPEMKILTERELRTLVPLDRDAIAAVEDAFAALATKPVAMPPILRLDISEHRGEVDVKTAYVPGLANFAIKISPGFFDNPKLGLPSVNGMMVLLSATTGLVEALLLDNGYLTDVRTAAAGAVAAKHLSREDASVAAIFGAGVQARLQLKALTLVRPITEARIWARDATKASAAAADLSAELSISVAAVADPEQAVRDADIVVTTTPSEVPILMADWLRPGQHVTAMGSDAEHKNELDPAVLGRATLYVADRLAQTRLLGELHHAIAAGLVAADADFPELGAIIAGRAPGRPSPEALTIADLTGTGVQDTAIATLAFARAVAAGAGTVFHS</sequence>
<evidence type="ECO:0000313" key="3">
    <source>
        <dbReference type="Proteomes" id="UP000613160"/>
    </source>
</evidence>
<dbReference type="Gene3D" id="3.40.50.720">
    <property type="entry name" value="NAD(P)-binding Rossmann-like Domain"/>
    <property type="match status" value="1"/>
</dbReference>
<dbReference type="PANTHER" id="PTHR13812:SF19">
    <property type="entry name" value="KETIMINE REDUCTASE MU-CRYSTALLIN"/>
    <property type="match status" value="1"/>
</dbReference>
<dbReference type="AlphaFoldDB" id="A0A917DAI0"/>
<dbReference type="GO" id="GO:0005737">
    <property type="term" value="C:cytoplasm"/>
    <property type="evidence" value="ECO:0007669"/>
    <property type="project" value="TreeGrafter"/>
</dbReference>
<gene>
    <name evidence="2" type="primary">ocd1</name>
    <name evidence="2" type="ORF">GCM10011335_20500</name>
</gene>
<dbReference type="InterPro" id="IPR036291">
    <property type="entry name" value="NAD(P)-bd_dom_sf"/>
</dbReference>
<dbReference type="SUPFAM" id="SSF51735">
    <property type="entry name" value="NAD(P)-binding Rossmann-fold domains"/>
    <property type="match status" value="1"/>
</dbReference>
<dbReference type="RefSeq" id="WP_188850502.1">
    <property type="nucleotide sequence ID" value="NZ_BMJJ01000004.1"/>
</dbReference>
<dbReference type="PIRSF" id="PIRSF001439">
    <property type="entry name" value="CryM"/>
    <property type="match status" value="1"/>
</dbReference>
<dbReference type="InterPro" id="IPR014334">
    <property type="entry name" value="Ectoine_EutC"/>
</dbReference>
<accession>A0A917DAI0</accession>
<dbReference type="GO" id="GO:0019752">
    <property type="term" value="P:carboxylic acid metabolic process"/>
    <property type="evidence" value="ECO:0007669"/>
    <property type="project" value="UniProtKB-ARBA"/>
</dbReference>
<organism evidence="2 3">
    <name type="scientific">Aureimonas glaciei</name>
    <dbReference type="NCBI Taxonomy" id="1776957"/>
    <lineage>
        <taxon>Bacteria</taxon>
        <taxon>Pseudomonadati</taxon>
        <taxon>Pseudomonadota</taxon>
        <taxon>Alphaproteobacteria</taxon>
        <taxon>Hyphomicrobiales</taxon>
        <taxon>Aurantimonadaceae</taxon>
        <taxon>Aureimonas</taxon>
    </lineage>
</organism>
<dbReference type="FunFam" id="3.40.50.720:FF:000311">
    <property type="entry name" value="Ornithine cyclodeaminase"/>
    <property type="match status" value="1"/>
</dbReference>
<reference evidence="2" key="2">
    <citation type="submission" date="2020-09" db="EMBL/GenBank/DDBJ databases">
        <authorList>
            <person name="Sun Q."/>
            <person name="Zhou Y."/>
        </authorList>
    </citation>
    <scope>NUCLEOTIDE SEQUENCE</scope>
    <source>
        <strain evidence="2">CGMCC 1.15493</strain>
    </source>
</reference>
<dbReference type="Gene3D" id="3.30.1780.10">
    <property type="entry name" value="ornithine cyclodeaminase, domain 1"/>
    <property type="match status" value="1"/>
</dbReference>
<dbReference type="PANTHER" id="PTHR13812">
    <property type="entry name" value="KETIMINE REDUCTASE MU-CRYSTALLIN"/>
    <property type="match status" value="1"/>
</dbReference>
<dbReference type="Pfam" id="PF02423">
    <property type="entry name" value="OCD_Mu_crystall"/>
    <property type="match status" value="1"/>
</dbReference>
<dbReference type="GO" id="GO:0016491">
    <property type="term" value="F:oxidoreductase activity"/>
    <property type="evidence" value="ECO:0007669"/>
    <property type="project" value="UniProtKB-ARBA"/>
</dbReference>
<protein>
    <submittedName>
        <fullName evidence="2">Ornithine cyclodeaminase 1</fullName>
    </submittedName>
</protein>
<dbReference type="Proteomes" id="UP000613160">
    <property type="component" value="Unassembled WGS sequence"/>
</dbReference>
<proteinExistence type="inferred from homology"/>
<dbReference type="InterPro" id="IPR003462">
    <property type="entry name" value="ODC_Mu_crystall"/>
</dbReference>
<keyword evidence="3" id="KW-1185">Reference proteome</keyword>
<evidence type="ECO:0000256" key="1">
    <source>
        <dbReference type="ARBA" id="ARBA00008903"/>
    </source>
</evidence>
<dbReference type="EMBL" id="BMJJ01000004">
    <property type="protein sequence ID" value="GGD17527.1"/>
    <property type="molecule type" value="Genomic_DNA"/>
</dbReference>
<dbReference type="NCBIfam" id="TIGR02992">
    <property type="entry name" value="ectoine_eutC"/>
    <property type="match status" value="1"/>
</dbReference>
<reference evidence="2" key="1">
    <citation type="journal article" date="2014" name="Int. J. Syst. Evol. Microbiol.">
        <title>Complete genome sequence of Corynebacterium casei LMG S-19264T (=DSM 44701T), isolated from a smear-ripened cheese.</title>
        <authorList>
            <consortium name="US DOE Joint Genome Institute (JGI-PGF)"/>
            <person name="Walter F."/>
            <person name="Albersmeier A."/>
            <person name="Kalinowski J."/>
            <person name="Ruckert C."/>
        </authorList>
    </citation>
    <scope>NUCLEOTIDE SEQUENCE</scope>
    <source>
        <strain evidence="2">CGMCC 1.15493</strain>
    </source>
</reference>
<dbReference type="NCBIfam" id="NF006141">
    <property type="entry name" value="PRK08291.1"/>
    <property type="match status" value="1"/>
</dbReference>
<dbReference type="InterPro" id="IPR023401">
    <property type="entry name" value="ODC_N"/>
</dbReference>
<name>A0A917DAI0_9HYPH</name>
<comment type="similarity">
    <text evidence="1">Belongs to the ornithine cyclodeaminase/mu-crystallin family.</text>
</comment>
<comment type="caution">
    <text evidence="2">The sequence shown here is derived from an EMBL/GenBank/DDBJ whole genome shotgun (WGS) entry which is preliminary data.</text>
</comment>
<evidence type="ECO:0000313" key="2">
    <source>
        <dbReference type="EMBL" id="GGD17527.1"/>
    </source>
</evidence>